<comment type="caution">
    <text evidence="5">The sequence shown here is derived from an EMBL/GenBank/DDBJ whole genome shotgun (WGS) entry which is preliminary data.</text>
</comment>
<gene>
    <name evidence="5" type="ORF">C8D91_2656</name>
</gene>
<dbReference type="PANTHER" id="PTHR30408">
    <property type="entry name" value="TYPE-1 RESTRICTION ENZYME ECOKI SPECIFICITY PROTEIN"/>
    <property type="match status" value="1"/>
</dbReference>
<dbReference type="GO" id="GO:0009307">
    <property type="term" value="P:DNA restriction-modification system"/>
    <property type="evidence" value="ECO:0007669"/>
    <property type="project" value="UniProtKB-KW"/>
</dbReference>
<dbReference type="Proteomes" id="UP000295724">
    <property type="component" value="Unassembled WGS sequence"/>
</dbReference>
<feature type="domain" description="Type I restriction modification DNA specificity" evidence="4">
    <location>
        <begin position="9"/>
        <end position="191"/>
    </location>
</feature>
<dbReference type="GO" id="GO:0003677">
    <property type="term" value="F:DNA binding"/>
    <property type="evidence" value="ECO:0007669"/>
    <property type="project" value="UniProtKB-KW"/>
</dbReference>
<feature type="domain" description="Type I restriction modification DNA specificity" evidence="4">
    <location>
        <begin position="289"/>
        <end position="421"/>
    </location>
</feature>
<dbReference type="InterPro" id="IPR000055">
    <property type="entry name" value="Restrct_endonuc_typeI_TRD"/>
</dbReference>
<keyword evidence="3" id="KW-0238">DNA-binding</keyword>
<dbReference type="Gene3D" id="3.90.220.20">
    <property type="entry name" value="DNA methylase specificity domains"/>
    <property type="match status" value="2"/>
</dbReference>
<dbReference type="InterPro" id="IPR052021">
    <property type="entry name" value="Type-I_RS_S_subunit"/>
</dbReference>
<evidence type="ECO:0000259" key="4">
    <source>
        <dbReference type="Pfam" id="PF01420"/>
    </source>
</evidence>
<dbReference type="CDD" id="cd17512">
    <property type="entry name" value="RMtype1_S_BceB55ORF5615P-TRD2-CR2_like"/>
    <property type="match status" value="1"/>
</dbReference>
<dbReference type="PANTHER" id="PTHR30408:SF13">
    <property type="entry name" value="TYPE I RESTRICTION ENZYME HINDI SPECIFICITY SUBUNIT"/>
    <property type="match status" value="1"/>
</dbReference>
<comment type="similarity">
    <text evidence="1">Belongs to the type-I restriction system S methylase family.</text>
</comment>
<evidence type="ECO:0000313" key="5">
    <source>
        <dbReference type="EMBL" id="TDR16750.1"/>
    </source>
</evidence>
<dbReference type="SUPFAM" id="SSF116734">
    <property type="entry name" value="DNA methylase specificity domain"/>
    <property type="match status" value="2"/>
</dbReference>
<dbReference type="InterPro" id="IPR044946">
    <property type="entry name" value="Restrct_endonuc_typeI_TRD_sf"/>
</dbReference>
<dbReference type="CDD" id="cd17262">
    <property type="entry name" value="RMtype1_S_Aco12261I-TRD2-CR2"/>
    <property type="match status" value="1"/>
</dbReference>
<evidence type="ECO:0000256" key="3">
    <source>
        <dbReference type="ARBA" id="ARBA00023125"/>
    </source>
</evidence>
<organism evidence="5 6">
    <name type="scientific">Marinicella litoralis</name>
    <dbReference type="NCBI Taxonomy" id="644220"/>
    <lineage>
        <taxon>Bacteria</taxon>
        <taxon>Pseudomonadati</taxon>
        <taxon>Pseudomonadota</taxon>
        <taxon>Gammaproteobacteria</taxon>
        <taxon>Lysobacterales</taxon>
        <taxon>Marinicellaceae</taxon>
        <taxon>Marinicella</taxon>
    </lineage>
</organism>
<dbReference type="EMBL" id="SNZB01000007">
    <property type="protein sequence ID" value="TDR16750.1"/>
    <property type="molecule type" value="Genomic_DNA"/>
</dbReference>
<reference evidence="5 6" key="1">
    <citation type="submission" date="2019-03" db="EMBL/GenBank/DDBJ databases">
        <title>Genomic Encyclopedia of Type Strains, Phase IV (KMG-IV): sequencing the most valuable type-strain genomes for metagenomic binning, comparative biology and taxonomic classification.</title>
        <authorList>
            <person name="Goeker M."/>
        </authorList>
    </citation>
    <scope>NUCLEOTIDE SEQUENCE [LARGE SCALE GENOMIC DNA]</scope>
    <source>
        <strain evidence="5 6">DSM 25488</strain>
    </source>
</reference>
<name>A0A4R6XG23_9GAMM</name>
<dbReference type="RefSeq" id="WP_099020062.1">
    <property type="nucleotide sequence ID" value="NZ_NIHB01000005.1"/>
</dbReference>
<sequence>MSKFPREVLGELITHQKGFAFKSKDYQETGIPVVRVSNFTDDSIDTSDLKFVSKEIANENQKVALKTHDVIIATVGSWPKNPASIVGKTICVPSEMNGGLMNQNSVILRVNSQCETDQKYLFIALKTKLFSEYLVSTAQGSANQASVTLSDIFSYEVEWPEPHIRRSIVSMIDSINQKIELNRQTNQTLEQIAQAIFKSWFVDFEPTRAKAQVRASVAEGRIPGSDQNLPLDFSKEDEEKLVERAAMAAISGKTPEELDQLNPEQLKQLKNTAALFPDALIDSELGEIPEGWEVKTFGEVSKCFDSKRVPLSKKKREEKKPGNIPYYGATSVMDYLNEYIFDDIYLLLGEDGSVIKEDGSPFVQYIWGKAWVNNHAHVLQGINNVSTEHLMIFIQSQNIAAFITGAVQLKLNQGNMNNIPFLDAGKKINNSFYKFISPLYEKVREISEENKTLMDLRDALLPKLLSGNLAINEVTI</sequence>
<keyword evidence="2" id="KW-0680">Restriction system</keyword>
<dbReference type="Pfam" id="PF01420">
    <property type="entry name" value="Methylase_S"/>
    <property type="match status" value="2"/>
</dbReference>
<dbReference type="OrthoDB" id="9798929at2"/>
<dbReference type="AlphaFoldDB" id="A0A4R6XG23"/>
<evidence type="ECO:0000256" key="2">
    <source>
        <dbReference type="ARBA" id="ARBA00022747"/>
    </source>
</evidence>
<accession>A0A4R6XG23</accession>
<evidence type="ECO:0000256" key="1">
    <source>
        <dbReference type="ARBA" id="ARBA00010923"/>
    </source>
</evidence>
<evidence type="ECO:0000313" key="6">
    <source>
        <dbReference type="Proteomes" id="UP000295724"/>
    </source>
</evidence>
<protein>
    <submittedName>
        <fullName evidence="5">Type I restriction enzyme S subunit</fullName>
    </submittedName>
</protein>
<keyword evidence="6" id="KW-1185">Reference proteome</keyword>
<proteinExistence type="inferred from homology"/>